<evidence type="ECO:0000313" key="2">
    <source>
        <dbReference type="Proteomes" id="UP001058974"/>
    </source>
</evidence>
<dbReference type="AlphaFoldDB" id="A0A9D4Y620"/>
<evidence type="ECO:0000313" key="1">
    <source>
        <dbReference type="EMBL" id="KAI5433663.1"/>
    </source>
</evidence>
<keyword evidence="2" id="KW-1185">Reference proteome</keyword>
<dbReference type="Gramene" id="Psat02G0080000-T1">
    <property type="protein sequence ID" value="KAI5433663.1"/>
    <property type="gene ID" value="KIW84_020800"/>
</dbReference>
<protein>
    <submittedName>
        <fullName evidence="1">Uncharacterized protein</fullName>
    </submittedName>
</protein>
<dbReference type="Proteomes" id="UP001058974">
    <property type="component" value="Chromosome 2"/>
</dbReference>
<sequence length="248" mass="29392">MNEIKQLEFNAWTSLMGVPTKCWCKHAFTFYQKCDALMKNIPESFNVAILVSRDKPILTMCEWIRMYLMNMMATFVTKLDKWQHRVMLMPRRILDKKPEFEVEELQPPLYKTRPHRPRKVRIREYGEDDVRRRRTCVSYKCTKCDKFGNNSLSYKSITQDPNALKIKRKPKGRTTEPDVTQPDVTKNVATQLDAPHSLFVDIFDEVMYKLHEIKTYVIPNMVEQPANNRLAKNVKRLVGKITKRFQKD</sequence>
<proteinExistence type="predicted"/>
<gene>
    <name evidence="1" type="ORF">KIW84_020800</name>
</gene>
<accession>A0A9D4Y620</accession>
<reference evidence="1 2" key="1">
    <citation type="journal article" date="2022" name="Nat. Genet.">
        <title>Improved pea reference genome and pan-genome highlight genomic features and evolutionary characteristics.</title>
        <authorList>
            <person name="Yang T."/>
            <person name="Liu R."/>
            <person name="Luo Y."/>
            <person name="Hu S."/>
            <person name="Wang D."/>
            <person name="Wang C."/>
            <person name="Pandey M.K."/>
            <person name="Ge S."/>
            <person name="Xu Q."/>
            <person name="Li N."/>
            <person name="Li G."/>
            <person name="Huang Y."/>
            <person name="Saxena R.K."/>
            <person name="Ji Y."/>
            <person name="Li M."/>
            <person name="Yan X."/>
            <person name="He Y."/>
            <person name="Liu Y."/>
            <person name="Wang X."/>
            <person name="Xiang C."/>
            <person name="Varshney R.K."/>
            <person name="Ding H."/>
            <person name="Gao S."/>
            <person name="Zong X."/>
        </authorList>
    </citation>
    <scope>NUCLEOTIDE SEQUENCE [LARGE SCALE GENOMIC DNA]</scope>
    <source>
        <strain evidence="1 2">cv. Zhongwan 6</strain>
    </source>
</reference>
<comment type="caution">
    <text evidence="1">The sequence shown here is derived from an EMBL/GenBank/DDBJ whole genome shotgun (WGS) entry which is preliminary data.</text>
</comment>
<dbReference type="EMBL" id="JAMSHJ010000002">
    <property type="protein sequence ID" value="KAI5433663.1"/>
    <property type="molecule type" value="Genomic_DNA"/>
</dbReference>
<organism evidence="1 2">
    <name type="scientific">Pisum sativum</name>
    <name type="common">Garden pea</name>
    <name type="synonym">Lathyrus oleraceus</name>
    <dbReference type="NCBI Taxonomy" id="3888"/>
    <lineage>
        <taxon>Eukaryota</taxon>
        <taxon>Viridiplantae</taxon>
        <taxon>Streptophyta</taxon>
        <taxon>Embryophyta</taxon>
        <taxon>Tracheophyta</taxon>
        <taxon>Spermatophyta</taxon>
        <taxon>Magnoliopsida</taxon>
        <taxon>eudicotyledons</taxon>
        <taxon>Gunneridae</taxon>
        <taxon>Pentapetalae</taxon>
        <taxon>rosids</taxon>
        <taxon>fabids</taxon>
        <taxon>Fabales</taxon>
        <taxon>Fabaceae</taxon>
        <taxon>Papilionoideae</taxon>
        <taxon>50 kb inversion clade</taxon>
        <taxon>NPAAA clade</taxon>
        <taxon>Hologalegina</taxon>
        <taxon>IRL clade</taxon>
        <taxon>Fabeae</taxon>
        <taxon>Lathyrus</taxon>
    </lineage>
</organism>
<name>A0A9D4Y620_PEA</name>